<gene>
    <name evidence="11" type="ORF">KOW79_000715</name>
</gene>
<dbReference type="PANTHER" id="PTHR46861:SF1">
    <property type="entry name" value="TUMOR NECROSIS FACTOR RECEPTOR SUPERFAMILY MEMBER 1A"/>
    <property type="match status" value="1"/>
</dbReference>
<dbReference type="GO" id="GO:0045121">
    <property type="term" value="C:membrane raft"/>
    <property type="evidence" value="ECO:0007669"/>
    <property type="project" value="TreeGrafter"/>
</dbReference>
<dbReference type="InterPro" id="IPR011029">
    <property type="entry name" value="DEATH-like_dom_sf"/>
</dbReference>
<name>A0A9D3STD6_9TELE</name>
<dbReference type="GO" id="GO:0006954">
    <property type="term" value="P:inflammatory response"/>
    <property type="evidence" value="ECO:0007669"/>
    <property type="project" value="TreeGrafter"/>
</dbReference>
<dbReference type="PROSITE" id="PS00652">
    <property type="entry name" value="TNFR_NGFR_1"/>
    <property type="match status" value="1"/>
</dbReference>
<dbReference type="GO" id="GO:0005031">
    <property type="term" value="F:tumor necrosis factor receptor activity"/>
    <property type="evidence" value="ECO:0007669"/>
    <property type="project" value="TreeGrafter"/>
</dbReference>
<dbReference type="Gene3D" id="1.10.533.10">
    <property type="entry name" value="Death Domain, Fas"/>
    <property type="match status" value="1"/>
</dbReference>
<feature type="chain" id="PRO_5038514047" evidence="8">
    <location>
        <begin position="31"/>
        <end position="392"/>
    </location>
</feature>
<evidence type="ECO:0000259" key="9">
    <source>
        <dbReference type="PROSITE" id="PS50017"/>
    </source>
</evidence>
<keyword evidence="7" id="KW-0812">Transmembrane</keyword>
<feature type="repeat" description="TNFR-Cys" evidence="6">
    <location>
        <begin position="79"/>
        <end position="122"/>
    </location>
</feature>
<keyword evidence="7" id="KW-0472">Membrane</keyword>
<reference evidence="11 12" key="1">
    <citation type="submission" date="2021-06" db="EMBL/GenBank/DDBJ databases">
        <title>Chromosome-level genome assembly of the red-tail catfish (Hemibagrus wyckioides).</title>
        <authorList>
            <person name="Shao F."/>
        </authorList>
    </citation>
    <scope>NUCLEOTIDE SEQUENCE [LARGE SCALE GENOMIC DNA]</scope>
    <source>
        <strain evidence="11">EC202008001</strain>
        <tissue evidence="11">Blood</tissue>
    </source>
</reference>
<dbReference type="OrthoDB" id="9408020at2759"/>
<dbReference type="Pfam" id="PF00531">
    <property type="entry name" value="Death"/>
    <property type="match status" value="1"/>
</dbReference>
<dbReference type="GO" id="GO:0043235">
    <property type="term" value="C:receptor complex"/>
    <property type="evidence" value="ECO:0007669"/>
    <property type="project" value="TreeGrafter"/>
</dbReference>
<keyword evidence="7" id="KW-1133">Transmembrane helix</keyword>
<dbReference type="GO" id="GO:0043120">
    <property type="term" value="F:tumor necrosis factor binding"/>
    <property type="evidence" value="ECO:0007669"/>
    <property type="project" value="TreeGrafter"/>
</dbReference>
<evidence type="ECO:0000256" key="4">
    <source>
        <dbReference type="ARBA" id="ARBA00023157"/>
    </source>
</evidence>
<dbReference type="InterPro" id="IPR001368">
    <property type="entry name" value="TNFR/NGFR_Cys_rich_reg"/>
</dbReference>
<evidence type="ECO:0000256" key="7">
    <source>
        <dbReference type="SAM" id="Phobius"/>
    </source>
</evidence>
<evidence type="ECO:0000256" key="8">
    <source>
        <dbReference type="SAM" id="SignalP"/>
    </source>
</evidence>
<feature type="signal peptide" evidence="8">
    <location>
        <begin position="1"/>
        <end position="30"/>
    </location>
</feature>
<dbReference type="SUPFAM" id="SSF57586">
    <property type="entry name" value="TNF receptor-like"/>
    <property type="match status" value="3"/>
</dbReference>
<keyword evidence="1" id="KW-0053">Apoptosis</keyword>
<feature type="domain" description="Death" evidence="9">
    <location>
        <begin position="295"/>
        <end position="385"/>
    </location>
</feature>
<feature type="disulfide bond" evidence="6">
    <location>
        <begin position="143"/>
        <end position="156"/>
    </location>
</feature>
<keyword evidence="2 8" id="KW-0732">Signal</keyword>
<feature type="domain" description="TNFR-Cys" evidence="10">
    <location>
        <begin position="79"/>
        <end position="122"/>
    </location>
</feature>
<comment type="caution">
    <text evidence="6">Lacks conserved residue(s) required for the propagation of feature annotation.</text>
</comment>
<dbReference type="PROSITE" id="PS50050">
    <property type="entry name" value="TNFR_NGFR_2"/>
    <property type="match status" value="2"/>
</dbReference>
<dbReference type="PROSITE" id="PS50017">
    <property type="entry name" value="DEATH_DOMAIN"/>
    <property type="match status" value="1"/>
</dbReference>
<evidence type="ECO:0000259" key="10">
    <source>
        <dbReference type="PROSITE" id="PS50050"/>
    </source>
</evidence>
<keyword evidence="4 6" id="KW-1015">Disulfide bond</keyword>
<evidence type="ECO:0000256" key="5">
    <source>
        <dbReference type="ARBA" id="ARBA00023180"/>
    </source>
</evidence>
<evidence type="ECO:0000256" key="1">
    <source>
        <dbReference type="ARBA" id="ARBA00022703"/>
    </source>
</evidence>
<dbReference type="PANTHER" id="PTHR46861">
    <property type="entry name" value="TUMOR NECROSIS FACTOR RECEPTOR SUPERFAMILY MEMBER 1A"/>
    <property type="match status" value="1"/>
</dbReference>
<dbReference type="Gene3D" id="2.10.50.10">
    <property type="entry name" value="Tumor Necrosis Factor Receptor, subunit A, domain 2"/>
    <property type="match status" value="2"/>
</dbReference>
<comment type="caution">
    <text evidence="11">The sequence shown here is derived from an EMBL/GenBank/DDBJ whole genome shotgun (WGS) entry which is preliminary data.</text>
</comment>
<keyword evidence="5" id="KW-0325">Glycoprotein</keyword>
<accession>A0A9D3STD6</accession>
<proteinExistence type="predicted"/>
<feature type="domain" description="TNFR-Cys" evidence="10">
    <location>
        <begin position="123"/>
        <end position="164"/>
    </location>
</feature>
<protein>
    <submittedName>
        <fullName evidence="11">Uncharacterized protein</fullName>
    </submittedName>
</protein>
<organism evidence="11 12">
    <name type="scientific">Hemibagrus wyckioides</name>
    <dbReference type="NCBI Taxonomy" id="337641"/>
    <lineage>
        <taxon>Eukaryota</taxon>
        <taxon>Metazoa</taxon>
        <taxon>Chordata</taxon>
        <taxon>Craniata</taxon>
        <taxon>Vertebrata</taxon>
        <taxon>Euteleostomi</taxon>
        <taxon>Actinopterygii</taxon>
        <taxon>Neopterygii</taxon>
        <taxon>Teleostei</taxon>
        <taxon>Ostariophysi</taxon>
        <taxon>Siluriformes</taxon>
        <taxon>Bagridae</taxon>
        <taxon>Hemibagrus</taxon>
    </lineage>
</organism>
<sequence length="392" mass="44511">MESRHHPVKWKRIGVPCILFLLAVLRQCDATEVQNIFNNTVTCQENEYQHTGFCCDKCHPGFKLKQKCVGEGKRSNCVICSPGTYQDHMNHYMNCFTCREPCDALSKEIEIEPCTNKHNRICGCEAGYYKNVVNEITMSCDPCRKCGKGERETRPCEKERNTECDCKHNHYRVAKGICAPCTNCSSKCPEMCQSTDLTTPTPPLIPGLHLQTAFLVCLSVVIGLVCFIIVYFGVKYCKRIQTLYSQSHKACDPENQVGKNETHNCIQGKDVEKLLSSSQPETVLPDCIPREIKTPEFIYFVLYIVPVSRFKELVRRLNVSEQDIDRAERDHRAFADAQYQMLMVWVESGTRGGKSVLPCQLLQECVNTLKDMNLTACAESIEDKYATSSSYN</sequence>
<evidence type="ECO:0000256" key="6">
    <source>
        <dbReference type="PROSITE-ProRule" id="PRU00206"/>
    </source>
</evidence>
<feature type="transmembrane region" description="Helical" evidence="7">
    <location>
        <begin position="213"/>
        <end position="234"/>
    </location>
</feature>
<feature type="disulfide bond" evidence="6">
    <location>
        <begin position="80"/>
        <end position="95"/>
    </location>
</feature>
<dbReference type="Proteomes" id="UP000824219">
    <property type="component" value="Linkage Group LG01"/>
</dbReference>
<dbReference type="InterPro" id="IPR000488">
    <property type="entry name" value="Death_dom"/>
</dbReference>
<evidence type="ECO:0000256" key="3">
    <source>
        <dbReference type="ARBA" id="ARBA00022737"/>
    </source>
</evidence>
<dbReference type="AlphaFoldDB" id="A0A9D3STD6"/>
<keyword evidence="3" id="KW-0677">Repeat</keyword>
<feature type="disulfide bond" evidence="6">
    <location>
        <begin position="146"/>
        <end position="164"/>
    </location>
</feature>
<dbReference type="SMART" id="SM00208">
    <property type="entry name" value="TNFR"/>
    <property type="match status" value="4"/>
</dbReference>
<evidence type="ECO:0000256" key="2">
    <source>
        <dbReference type="ARBA" id="ARBA00022729"/>
    </source>
</evidence>
<dbReference type="InterPro" id="IPR052493">
    <property type="entry name" value="TNFRSF1A"/>
</dbReference>
<dbReference type="SUPFAM" id="SSF47986">
    <property type="entry name" value="DEATH domain"/>
    <property type="match status" value="1"/>
</dbReference>
<dbReference type="EMBL" id="JAHKSW010000001">
    <property type="protein sequence ID" value="KAG7336022.1"/>
    <property type="molecule type" value="Genomic_DNA"/>
</dbReference>
<evidence type="ECO:0000313" key="12">
    <source>
        <dbReference type="Proteomes" id="UP000824219"/>
    </source>
</evidence>
<evidence type="ECO:0000313" key="11">
    <source>
        <dbReference type="EMBL" id="KAG7336022.1"/>
    </source>
</evidence>
<dbReference type="GO" id="GO:0006915">
    <property type="term" value="P:apoptotic process"/>
    <property type="evidence" value="ECO:0007669"/>
    <property type="project" value="UniProtKB-KW"/>
</dbReference>
<dbReference type="Pfam" id="PF00020">
    <property type="entry name" value="TNFR_c6"/>
    <property type="match status" value="2"/>
</dbReference>
<feature type="repeat" description="TNFR-Cys" evidence="6">
    <location>
        <begin position="123"/>
        <end position="164"/>
    </location>
</feature>
<keyword evidence="12" id="KW-1185">Reference proteome</keyword>